<keyword evidence="5 10" id="KW-1133">Transmembrane helix</keyword>
<keyword evidence="3 10" id="KW-0812">Transmembrane</keyword>
<evidence type="ECO:0000256" key="5">
    <source>
        <dbReference type="ARBA" id="ARBA00022989"/>
    </source>
</evidence>
<keyword evidence="6 10" id="KW-0472">Membrane</keyword>
<evidence type="ECO:0000256" key="3">
    <source>
        <dbReference type="ARBA" id="ARBA00022692"/>
    </source>
</evidence>
<evidence type="ECO:0000313" key="13">
    <source>
        <dbReference type="EMBL" id="VDN18631.1"/>
    </source>
</evidence>
<proteinExistence type="predicted"/>
<feature type="compositionally biased region" description="Basic and acidic residues" evidence="9">
    <location>
        <begin position="639"/>
        <end position="649"/>
    </location>
</feature>
<evidence type="ECO:0000313" key="14">
    <source>
        <dbReference type="Proteomes" id="UP000271098"/>
    </source>
</evidence>
<feature type="chain" id="PRO_5043138867" evidence="11">
    <location>
        <begin position="21"/>
        <end position="763"/>
    </location>
</feature>
<dbReference type="Gene3D" id="2.60.40.2160">
    <property type="entry name" value="Interleukin-17 receptor A/B, fibronectin-III-like domain 1"/>
    <property type="match status" value="1"/>
</dbReference>
<keyword evidence="14" id="KW-1185">Reference proteome</keyword>
<gene>
    <name evidence="13" type="ORF">GPUH_LOCUS11325</name>
</gene>
<feature type="region of interest" description="Disordered" evidence="9">
    <location>
        <begin position="623"/>
        <end position="651"/>
    </location>
</feature>
<evidence type="ECO:0000256" key="11">
    <source>
        <dbReference type="SAM" id="SignalP"/>
    </source>
</evidence>
<feature type="signal peptide" evidence="11">
    <location>
        <begin position="1"/>
        <end position="20"/>
    </location>
</feature>
<feature type="transmembrane region" description="Helical" evidence="10">
    <location>
        <begin position="352"/>
        <end position="381"/>
    </location>
</feature>
<evidence type="ECO:0000256" key="8">
    <source>
        <dbReference type="ARBA" id="ARBA00023180"/>
    </source>
</evidence>
<evidence type="ECO:0000256" key="7">
    <source>
        <dbReference type="ARBA" id="ARBA00023170"/>
    </source>
</evidence>
<evidence type="ECO:0000256" key="4">
    <source>
        <dbReference type="ARBA" id="ARBA00022729"/>
    </source>
</evidence>
<evidence type="ECO:0000256" key="10">
    <source>
        <dbReference type="SAM" id="Phobius"/>
    </source>
</evidence>
<dbReference type="Gene3D" id="3.40.50.11530">
    <property type="match status" value="1"/>
</dbReference>
<evidence type="ECO:0000256" key="1">
    <source>
        <dbReference type="ARBA" id="ARBA00004251"/>
    </source>
</evidence>
<reference evidence="15" key="1">
    <citation type="submission" date="2016-06" db="UniProtKB">
        <authorList>
            <consortium name="WormBaseParasite"/>
        </authorList>
    </citation>
    <scope>IDENTIFICATION</scope>
</reference>
<organism evidence="15">
    <name type="scientific">Gongylonema pulchrum</name>
    <dbReference type="NCBI Taxonomy" id="637853"/>
    <lineage>
        <taxon>Eukaryota</taxon>
        <taxon>Metazoa</taxon>
        <taxon>Ecdysozoa</taxon>
        <taxon>Nematoda</taxon>
        <taxon>Chromadorea</taxon>
        <taxon>Rhabditida</taxon>
        <taxon>Spirurina</taxon>
        <taxon>Spiruromorpha</taxon>
        <taxon>Spiruroidea</taxon>
        <taxon>Gongylonematidae</taxon>
        <taxon>Gongylonema</taxon>
    </lineage>
</organism>
<keyword evidence="2" id="KW-1003">Cell membrane</keyword>
<dbReference type="Proteomes" id="UP000271098">
    <property type="component" value="Unassembled WGS sequence"/>
</dbReference>
<dbReference type="GO" id="GO:0030368">
    <property type="term" value="F:interleukin-17 receptor activity"/>
    <property type="evidence" value="ECO:0007669"/>
    <property type="project" value="InterPro"/>
</dbReference>
<dbReference type="InterPro" id="IPR013568">
    <property type="entry name" value="SEFIR_dom"/>
</dbReference>
<dbReference type="PROSITE" id="PS51534">
    <property type="entry name" value="SEFIR"/>
    <property type="match status" value="1"/>
</dbReference>
<evidence type="ECO:0000256" key="9">
    <source>
        <dbReference type="SAM" id="MobiDB-lite"/>
    </source>
</evidence>
<dbReference type="AlphaFoldDB" id="A0A183DRI4"/>
<dbReference type="OrthoDB" id="5915222at2759"/>
<dbReference type="Pfam" id="PF08357">
    <property type="entry name" value="SEFIR"/>
    <property type="match status" value="1"/>
</dbReference>
<comment type="subcellular location">
    <subcellularLocation>
        <location evidence="1">Cell membrane</location>
        <topology evidence="1">Single-pass type I membrane protein</topology>
    </subcellularLocation>
</comment>
<keyword evidence="8" id="KW-0325">Glycoprotein</keyword>
<evidence type="ECO:0000256" key="2">
    <source>
        <dbReference type="ARBA" id="ARBA00022475"/>
    </source>
</evidence>
<sequence length="763" mass="84935">MAHRFHVAAASLFLVVAVHATIDFGPSFQDNCADHSNKDIICTVRAVECSDESAHIDSNVSDLSNDTAVAFAHDIRVEPYARAVTRSAKQSYQLSVDISWQMPPNNAAALIAAFVLEIEDAATNNRSCFYFDISNSHWNNHLVAAAPRFHFTSESLFEFDEIYDIRLISVLGKKNQTTVLPKRVRMPQHPANPQASRWTGGFRRILVHPVARTIQLEFVGAPLHYCFEGYEVRLKDESGLGLLHSAIVPVESMHVEHIDNQTFLFGEHNFTDLEVDLYFIPSVIPVERSRDGRCLCPVSGSNPFDSRVVCSCIAADWNKIRIQRMEKLSTLFSGLDKNDTLVLYVEESGTGYIWTILLAVVLLGVAVLVFFLLYVAYLYYVRCRISAKTVRIRFVSDRPPSSTLTTSSSSQAPLIKTGRRNVLLIYSHDSVLHEKCVIAFAEYLRDVFGLDVHLDIWDVAEIECNIVGYVSGSILNADKVIVINSQGAYYHYRCKYIGSMLRQSSETVLWQCLRKFEFFASTRPSLNILDCLRHSTAISARFKYSSHSFLLPPLSYSLQYVIPDNTAALLSNLTDSSIRGDPRISSHNPAYAKLVAAVAEASKAQESNPGWFESSHRRVLISPASNKQQGQVIEDDEIDRPSVDTRTAEESESCDMSVFQIAKQAAMFNNSSEEFELIDAERGGVTITTERSGARSDAVSSPEKRNSAELQNCGSEEDEIVSCRPSEVGIEERISSSGKLAASAAAATEHDSGFISEKDFVYT</sequence>
<dbReference type="Pfam" id="PF25519">
    <property type="entry name" value="ILCR1_N"/>
    <property type="match status" value="1"/>
</dbReference>
<feature type="domain" description="SEFIR" evidence="12">
    <location>
        <begin position="419"/>
        <end position="571"/>
    </location>
</feature>
<dbReference type="InterPro" id="IPR057066">
    <property type="entry name" value="Ig_ILCR1"/>
</dbReference>
<protein>
    <submittedName>
        <fullName evidence="15">SEFIR domain-containing protein</fullName>
    </submittedName>
</protein>
<feature type="region of interest" description="Disordered" evidence="9">
    <location>
        <begin position="689"/>
        <end position="713"/>
    </location>
</feature>
<reference evidence="13 14" key="2">
    <citation type="submission" date="2018-11" db="EMBL/GenBank/DDBJ databases">
        <authorList>
            <consortium name="Pathogen Informatics"/>
        </authorList>
    </citation>
    <scope>NUCLEOTIDE SEQUENCE [LARGE SCALE GENOMIC DNA]</scope>
</reference>
<dbReference type="PANTHER" id="PTHR15583:SF20">
    <property type="entry name" value="INTERLEUKIN CYTOKINE RECEPTOR-RELATED PROTEIN 1"/>
    <property type="match status" value="1"/>
</dbReference>
<dbReference type="GO" id="GO:0005886">
    <property type="term" value="C:plasma membrane"/>
    <property type="evidence" value="ECO:0007669"/>
    <property type="project" value="UniProtKB-SubCell"/>
</dbReference>
<evidence type="ECO:0000256" key="6">
    <source>
        <dbReference type="ARBA" id="ARBA00023136"/>
    </source>
</evidence>
<evidence type="ECO:0000313" key="15">
    <source>
        <dbReference type="WBParaSite" id="GPUH_0001133801-mRNA-1"/>
    </source>
</evidence>
<dbReference type="EMBL" id="UYRT01078487">
    <property type="protein sequence ID" value="VDN18631.1"/>
    <property type="molecule type" value="Genomic_DNA"/>
</dbReference>
<evidence type="ECO:0000259" key="12">
    <source>
        <dbReference type="PROSITE" id="PS51534"/>
    </source>
</evidence>
<dbReference type="InterPro" id="IPR038683">
    <property type="entry name" value="IL17RA/B_FnIII-like_1_sf"/>
</dbReference>
<dbReference type="WBParaSite" id="GPUH_0001133801-mRNA-1">
    <property type="protein sequence ID" value="GPUH_0001133801-mRNA-1"/>
    <property type="gene ID" value="GPUH_0001133801"/>
</dbReference>
<keyword evidence="4 11" id="KW-0732">Signal</keyword>
<dbReference type="Pfam" id="PF23608">
    <property type="entry name" value="Ig_ILCR1"/>
    <property type="match status" value="1"/>
</dbReference>
<dbReference type="PANTHER" id="PTHR15583">
    <property type="entry name" value="INTERLEUKIN-17 RECEPTOR"/>
    <property type="match status" value="1"/>
</dbReference>
<name>A0A183DRI4_9BILA</name>
<keyword evidence="7" id="KW-0675">Receptor</keyword>
<dbReference type="InterPro" id="IPR039465">
    <property type="entry name" value="IL-17_rcpt-like"/>
</dbReference>
<accession>A0A183DRI4</accession>